<dbReference type="Pfam" id="PF07536">
    <property type="entry name" value="HWE_HK"/>
    <property type="match status" value="1"/>
</dbReference>
<keyword evidence="10" id="KW-0418">Kinase</keyword>
<evidence type="ECO:0000313" key="18">
    <source>
        <dbReference type="Proteomes" id="UP000198804"/>
    </source>
</evidence>
<accession>A0A1I4K7E3</accession>
<dbReference type="InterPro" id="IPR011102">
    <property type="entry name" value="Sig_transdc_His_kinase_HWE"/>
</dbReference>
<keyword evidence="7" id="KW-0808">Transferase</keyword>
<evidence type="ECO:0000256" key="10">
    <source>
        <dbReference type="ARBA" id="ARBA00022777"/>
    </source>
</evidence>
<evidence type="ECO:0000256" key="13">
    <source>
        <dbReference type="SAM" id="MobiDB-lite"/>
    </source>
</evidence>
<evidence type="ECO:0000256" key="11">
    <source>
        <dbReference type="ARBA" id="ARBA00022840"/>
    </source>
</evidence>
<dbReference type="SUPFAM" id="SSF55874">
    <property type="entry name" value="ATPase domain of HSP90 chaperone/DNA topoisomerase II/histidine kinase"/>
    <property type="match status" value="1"/>
</dbReference>
<dbReference type="EC" id="2.7.13.3" evidence="2"/>
<keyword evidence="11" id="KW-0067">ATP-binding</keyword>
<evidence type="ECO:0000256" key="3">
    <source>
        <dbReference type="ARBA" id="ARBA00021740"/>
    </source>
</evidence>
<dbReference type="InterPro" id="IPR000014">
    <property type="entry name" value="PAS"/>
</dbReference>
<keyword evidence="8" id="KW-0677">Repeat</keyword>
<feature type="domain" description="PAS" evidence="15">
    <location>
        <begin position="425"/>
        <end position="495"/>
    </location>
</feature>
<dbReference type="Pfam" id="PF08447">
    <property type="entry name" value="PAS_3"/>
    <property type="match status" value="1"/>
</dbReference>
<dbReference type="SUPFAM" id="SSF55785">
    <property type="entry name" value="PYP-like sensor domain (PAS domain)"/>
    <property type="match status" value="1"/>
</dbReference>
<keyword evidence="9" id="KW-0547">Nucleotide-binding</keyword>
<keyword evidence="14" id="KW-1133">Transmembrane helix</keyword>
<proteinExistence type="predicted"/>
<dbReference type="InterPro" id="IPR035965">
    <property type="entry name" value="PAS-like_dom_sf"/>
</dbReference>
<keyword evidence="18" id="KW-1185">Reference proteome</keyword>
<evidence type="ECO:0000256" key="7">
    <source>
        <dbReference type="ARBA" id="ARBA00022679"/>
    </source>
</evidence>
<evidence type="ECO:0000256" key="5">
    <source>
        <dbReference type="ARBA" id="ARBA00022630"/>
    </source>
</evidence>
<evidence type="ECO:0000313" key="17">
    <source>
        <dbReference type="EMBL" id="SFL74742.1"/>
    </source>
</evidence>
<evidence type="ECO:0000256" key="6">
    <source>
        <dbReference type="ARBA" id="ARBA00022643"/>
    </source>
</evidence>
<keyword evidence="4" id="KW-0597">Phosphoprotein</keyword>
<evidence type="ECO:0000259" key="15">
    <source>
        <dbReference type="PROSITE" id="PS50112"/>
    </source>
</evidence>
<dbReference type="InterPro" id="IPR013655">
    <property type="entry name" value="PAS_fold_3"/>
</dbReference>
<comment type="catalytic activity">
    <reaction evidence="1">
        <text>ATP + protein L-histidine = ADP + protein N-phospho-L-histidine.</text>
        <dbReference type="EC" id="2.7.13.3"/>
    </reaction>
</comment>
<feature type="transmembrane region" description="Helical" evidence="14">
    <location>
        <begin position="68"/>
        <end position="90"/>
    </location>
</feature>
<evidence type="ECO:0000256" key="9">
    <source>
        <dbReference type="ARBA" id="ARBA00022741"/>
    </source>
</evidence>
<feature type="transmembrane region" description="Helical" evidence="14">
    <location>
        <begin position="331"/>
        <end position="354"/>
    </location>
</feature>
<gene>
    <name evidence="17" type="ORF">SAMN04488125_12337</name>
</gene>
<feature type="domain" description="PAC" evidence="16">
    <location>
        <begin position="498"/>
        <end position="550"/>
    </location>
</feature>
<feature type="compositionally biased region" description="Low complexity" evidence="13">
    <location>
        <begin position="27"/>
        <end position="40"/>
    </location>
</feature>
<protein>
    <recommendedName>
        <fullName evidence="3">Blue-light-activated histidine kinase</fullName>
        <ecNumber evidence="2">2.7.13.3</ecNumber>
    </recommendedName>
</protein>
<organism evidence="17 18">
    <name type="scientific">Methylorubrum salsuginis</name>
    <dbReference type="NCBI Taxonomy" id="414703"/>
    <lineage>
        <taxon>Bacteria</taxon>
        <taxon>Pseudomonadati</taxon>
        <taxon>Pseudomonadota</taxon>
        <taxon>Alphaproteobacteria</taxon>
        <taxon>Hyphomicrobiales</taxon>
        <taxon>Methylobacteriaceae</taxon>
        <taxon>Methylorubrum</taxon>
    </lineage>
</organism>
<dbReference type="PANTHER" id="PTHR41523">
    <property type="entry name" value="TWO-COMPONENT SYSTEM SENSOR PROTEIN"/>
    <property type="match status" value="1"/>
</dbReference>
<dbReference type="InterPro" id="IPR036890">
    <property type="entry name" value="HATPase_C_sf"/>
</dbReference>
<dbReference type="CDD" id="cd00130">
    <property type="entry name" value="PAS"/>
    <property type="match status" value="1"/>
</dbReference>
<evidence type="ECO:0000256" key="2">
    <source>
        <dbReference type="ARBA" id="ARBA00012438"/>
    </source>
</evidence>
<sequence>MTGSIRAATWGMSIVLRTDPETRAEAEPSAGASPAPAAAPAGPPREPRAAALPRLLARLGQRGFSTQFYLIMLVIALIGPGLIFTAILLARYASTERARFEQDARENVRGIALSIDRDTAGLVSVLQTLATSPRLKDGEFTNFENQARLVRDATGLDIVLRRLDGQQIVNTALRPGAPLPVTTLPIDHELRASGQRSMVTGYLAGATPDQASYAVAVPVRIEDAVTYILSFTVPVSRIEGILAREQVRGWTSGVSDRDGVVLARLPELPGVVGRPRLATLRQKATGTPGVWEGRDRAFKPVTVVEARSRLNGWTAGASIPRELVDERLHRWLWAFGGFGLLVLATSSVLAVHLWSRVSKPLRQLAASGPALARGQAIPRIASPIHEIRRLGDVLSEASLRLRTRSEERDRALAETQRGLSALKESEARFRHMADSAPALIWMTDETAEVVFANMHFDHLFGRPAAEMSGSGWESIVHPPDLPLFLSTFEEAFESRRPFRAEMRVVDRAGEVRWLRCEGVPRLDDHGTFLGFTGCSVDVTDAKRAEEHLRLLINELNHRVKNTLATVQSIAMQSLRGLDGEEAEAARAAFEARLLALARAHDVLTRESWDGAELKTVVADAIRPLEAGDGQTPRFSVSGPRLRLAPRLALSIAMALHELGTNAVKYGALSKEGGVVTITWTVQRKPELRLSLRWSEAGGPPVTPPTRRGFGSRLIERSLARELAGTVELLYEPDGVVCTIEAPVPPPGLLERKGGTELAAVKPLPLAG</sequence>
<evidence type="ECO:0000256" key="14">
    <source>
        <dbReference type="SAM" id="Phobius"/>
    </source>
</evidence>
<dbReference type="PANTHER" id="PTHR41523:SF7">
    <property type="entry name" value="HISTIDINE KINASE"/>
    <property type="match status" value="1"/>
</dbReference>
<dbReference type="PROSITE" id="PS50113">
    <property type="entry name" value="PAC"/>
    <property type="match status" value="1"/>
</dbReference>
<keyword evidence="14" id="KW-0472">Membrane</keyword>
<name>A0A1I4K7E3_9HYPH</name>
<evidence type="ECO:0000256" key="8">
    <source>
        <dbReference type="ARBA" id="ARBA00022737"/>
    </source>
</evidence>
<dbReference type="InterPro" id="IPR000700">
    <property type="entry name" value="PAS-assoc_C"/>
</dbReference>
<dbReference type="Proteomes" id="UP000198804">
    <property type="component" value="Unassembled WGS sequence"/>
</dbReference>
<dbReference type="Gene3D" id="3.30.450.20">
    <property type="entry name" value="PAS domain"/>
    <property type="match status" value="1"/>
</dbReference>
<dbReference type="STRING" id="414703.SAMN04488125_12337"/>
<dbReference type="NCBIfam" id="TIGR00229">
    <property type="entry name" value="sensory_box"/>
    <property type="match status" value="1"/>
</dbReference>
<dbReference type="FunFam" id="3.30.450.20:FF:000099">
    <property type="entry name" value="Sensory box sensor histidine kinase"/>
    <property type="match status" value="1"/>
</dbReference>
<dbReference type="SMART" id="SM00911">
    <property type="entry name" value="HWE_HK"/>
    <property type="match status" value="1"/>
</dbReference>
<keyword evidence="5" id="KW-0285">Flavoprotein</keyword>
<evidence type="ECO:0000259" key="16">
    <source>
        <dbReference type="PROSITE" id="PS50113"/>
    </source>
</evidence>
<evidence type="ECO:0000256" key="12">
    <source>
        <dbReference type="ARBA" id="ARBA00023026"/>
    </source>
</evidence>
<dbReference type="EMBL" id="FOSV01000023">
    <property type="protein sequence ID" value="SFL74742.1"/>
    <property type="molecule type" value="Genomic_DNA"/>
</dbReference>
<dbReference type="AlphaFoldDB" id="A0A1I4K7E3"/>
<evidence type="ECO:0000256" key="4">
    <source>
        <dbReference type="ARBA" id="ARBA00022553"/>
    </source>
</evidence>
<keyword evidence="14" id="KW-0812">Transmembrane</keyword>
<dbReference type="GO" id="GO:0005524">
    <property type="term" value="F:ATP binding"/>
    <property type="evidence" value="ECO:0007669"/>
    <property type="project" value="UniProtKB-KW"/>
</dbReference>
<dbReference type="PROSITE" id="PS50112">
    <property type="entry name" value="PAS"/>
    <property type="match status" value="1"/>
</dbReference>
<reference evidence="18" key="1">
    <citation type="submission" date="2016-10" db="EMBL/GenBank/DDBJ databases">
        <authorList>
            <person name="Varghese N."/>
            <person name="Submissions S."/>
        </authorList>
    </citation>
    <scope>NUCLEOTIDE SEQUENCE [LARGE SCALE GENOMIC DNA]</scope>
    <source>
        <strain evidence="18">CGMCC 1.6474</strain>
    </source>
</reference>
<evidence type="ECO:0000256" key="1">
    <source>
        <dbReference type="ARBA" id="ARBA00000085"/>
    </source>
</evidence>
<dbReference type="SMART" id="SM00091">
    <property type="entry name" value="PAS"/>
    <property type="match status" value="1"/>
</dbReference>
<feature type="region of interest" description="Disordered" evidence="13">
    <location>
        <begin position="21"/>
        <end position="46"/>
    </location>
</feature>
<dbReference type="GO" id="GO:0004673">
    <property type="term" value="F:protein histidine kinase activity"/>
    <property type="evidence" value="ECO:0007669"/>
    <property type="project" value="UniProtKB-EC"/>
</dbReference>
<dbReference type="Gene3D" id="3.30.565.10">
    <property type="entry name" value="Histidine kinase-like ATPase, C-terminal domain"/>
    <property type="match status" value="1"/>
</dbReference>
<keyword evidence="6" id="KW-0288">FMN</keyword>
<keyword evidence="12" id="KW-0843">Virulence</keyword>